<feature type="compositionally biased region" description="Low complexity" evidence="15">
    <location>
        <begin position="346"/>
        <end position="358"/>
    </location>
</feature>
<comment type="similarity">
    <text evidence="2">Belongs to the NTE family.</text>
</comment>
<dbReference type="GO" id="GO:0016020">
    <property type="term" value="C:membrane"/>
    <property type="evidence" value="ECO:0007669"/>
    <property type="project" value="UniProtKB-SubCell"/>
</dbReference>
<keyword evidence="8 14" id="KW-0442">Lipid degradation</keyword>
<feature type="region of interest" description="Disordered" evidence="15">
    <location>
        <begin position="813"/>
        <end position="840"/>
    </location>
</feature>
<evidence type="ECO:0000256" key="13">
    <source>
        <dbReference type="ARBA" id="ARBA00033005"/>
    </source>
</evidence>
<evidence type="ECO:0000256" key="11">
    <source>
        <dbReference type="ARBA" id="ARBA00023136"/>
    </source>
</evidence>
<feature type="domain" description="PNPLA" evidence="17">
    <location>
        <begin position="1314"/>
        <end position="1480"/>
    </location>
</feature>
<feature type="compositionally biased region" description="Low complexity" evidence="15">
    <location>
        <begin position="18"/>
        <end position="31"/>
    </location>
</feature>
<keyword evidence="11" id="KW-0472">Membrane</keyword>
<evidence type="ECO:0000256" key="9">
    <source>
        <dbReference type="ARBA" id="ARBA00022989"/>
    </source>
</evidence>
<evidence type="ECO:0000256" key="2">
    <source>
        <dbReference type="ARBA" id="ARBA00006636"/>
    </source>
</evidence>
<dbReference type="PANTHER" id="PTHR14226:SF29">
    <property type="entry name" value="NEUROPATHY TARGET ESTERASE SWS"/>
    <property type="match status" value="1"/>
</dbReference>
<feature type="compositionally biased region" description="Basic and acidic residues" evidence="15">
    <location>
        <begin position="472"/>
        <end position="490"/>
    </location>
</feature>
<feature type="compositionally biased region" description="Basic and acidic residues" evidence="15">
    <location>
        <begin position="1035"/>
        <end position="1044"/>
    </location>
</feature>
<dbReference type="GO" id="GO:0004622">
    <property type="term" value="F:phosphatidylcholine lysophospholipase activity"/>
    <property type="evidence" value="ECO:0007669"/>
    <property type="project" value="UniProtKB-EC"/>
</dbReference>
<feature type="compositionally biased region" description="Basic and acidic residues" evidence="15">
    <location>
        <begin position="229"/>
        <end position="244"/>
    </location>
</feature>
<dbReference type="PROSITE" id="PS50042">
    <property type="entry name" value="CNMP_BINDING_3"/>
    <property type="match status" value="1"/>
</dbReference>
<organism evidence="18 19">
    <name type="scientific">Gonapodya prolifera (strain JEL478)</name>
    <name type="common">Monoblepharis prolifera</name>
    <dbReference type="NCBI Taxonomy" id="1344416"/>
    <lineage>
        <taxon>Eukaryota</taxon>
        <taxon>Fungi</taxon>
        <taxon>Fungi incertae sedis</taxon>
        <taxon>Chytridiomycota</taxon>
        <taxon>Chytridiomycota incertae sedis</taxon>
        <taxon>Monoblepharidomycetes</taxon>
        <taxon>Monoblepharidales</taxon>
        <taxon>Gonapodyaceae</taxon>
        <taxon>Gonapodya</taxon>
    </lineage>
</organism>
<dbReference type="InterPro" id="IPR056556">
    <property type="entry name" value="NTE1_P-loop_dom"/>
</dbReference>
<feature type="compositionally biased region" description="Polar residues" evidence="15">
    <location>
        <begin position="134"/>
        <end position="143"/>
    </location>
</feature>
<dbReference type="InterPro" id="IPR000595">
    <property type="entry name" value="cNMP-bd_dom"/>
</dbReference>
<evidence type="ECO:0000256" key="10">
    <source>
        <dbReference type="ARBA" id="ARBA00023098"/>
    </source>
</evidence>
<dbReference type="GO" id="GO:0046486">
    <property type="term" value="P:glycerolipid metabolic process"/>
    <property type="evidence" value="ECO:0007669"/>
    <property type="project" value="UniProtKB-ARBA"/>
</dbReference>
<dbReference type="PROSITE" id="PS51635">
    <property type="entry name" value="PNPLA"/>
    <property type="match status" value="1"/>
</dbReference>
<gene>
    <name evidence="18" type="ORF">M427DRAFT_145972</name>
</gene>
<reference evidence="18 19" key="1">
    <citation type="journal article" date="2015" name="Genome Biol. Evol.">
        <title>Phylogenomic analyses indicate that early fungi evolved digesting cell walls of algal ancestors of land plants.</title>
        <authorList>
            <person name="Chang Y."/>
            <person name="Wang S."/>
            <person name="Sekimoto S."/>
            <person name="Aerts A.L."/>
            <person name="Choi C."/>
            <person name="Clum A."/>
            <person name="LaButti K.M."/>
            <person name="Lindquist E.A."/>
            <person name="Yee Ngan C."/>
            <person name="Ohm R.A."/>
            <person name="Salamov A.A."/>
            <person name="Grigoriev I.V."/>
            <person name="Spatafora J.W."/>
            <person name="Berbee M.L."/>
        </authorList>
    </citation>
    <scope>NUCLEOTIDE SEQUENCE [LARGE SCALE GENOMIC DNA]</scope>
    <source>
        <strain evidence="18 19">JEL478</strain>
    </source>
</reference>
<accession>A0A139ACQ1</accession>
<dbReference type="EMBL" id="KQ965768">
    <property type="protein sequence ID" value="KXS14591.1"/>
    <property type="molecule type" value="Genomic_DNA"/>
</dbReference>
<keyword evidence="19" id="KW-1185">Reference proteome</keyword>
<evidence type="ECO:0000313" key="19">
    <source>
        <dbReference type="Proteomes" id="UP000070544"/>
    </source>
</evidence>
<evidence type="ECO:0000256" key="8">
    <source>
        <dbReference type="ARBA" id="ARBA00022963"/>
    </source>
</evidence>
<proteinExistence type="inferred from homology"/>
<feature type="active site" description="Proton acceptor" evidence="14">
    <location>
        <position position="1467"/>
    </location>
</feature>
<feature type="short sequence motif" description="GXGXXG" evidence="14">
    <location>
        <begin position="1318"/>
        <end position="1323"/>
    </location>
</feature>
<feature type="region of interest" description="Disordered" evidence="15">
    <location>
        <begin position="506"/>
        <end position="540"/>
    </location>
</feature>
<feature type="region of interest" description="Disordered" evidence="15">
    <location>
        <begin position="1"/>
        <end position="45"/>
    </location>
</feature>
<protein>
    <recommendedName>
        <fullName evidence="4">Lysophospholipase NTE1</fullName>
        <ecNumber evidence="3">3.1.1.5</ecNumber>
    </recommendedName>
    <alternativeName>
        <fullName evidence="13">Intracellular phospholipase B</fullName>
    </alternativeName>
    <alternativeName>
        <fullName evidence="5">Lysophospholipase nte1</fullName>
    </alternativeName>
    <alternativeName>
        <fullName evidence="12">Neuropathy target esterase homolog</fullName>
    </alternativeName>
</protein>
<evidence type="ECO:0000313" key="18">
    <source>
        <dbReference type="EMBL" id="KXS14591.1"/>
    </source>
</evidence>
<evidence type="ECO:0000259" key="16">
    <source>
        <dbReference type="PROSITE" id="PS50042"/>
    </source>
</evidence>
<dbReference type="STRING" id="1344416.A0A139ACQ1"/>
<dbReference type="InterPro" id="IPR014710">
    <property type="entry name" value="RmlC-like_jellyroll"/>
</dbReference>
<evidence type="ECO:0000256" key="1">
    <source>
        <dbReference type="ARBA" id="ARBA00004370"/>
    </source>
</evidence>
<dbReference type="SUPFAM" id="SSF51206">
    <property type="entry name" value="cAMP-binding domain-like"/>
    <property type="match status" value="2"/>
</dbReference>
<evidence type="ECO:0000259" key="17">
    <source>
        <dbReference type="PROSITE" id="PS51635"/>
    </source>
</evidence>
<dbReference type="InterPro" id="IPR050301">
    <property type="entry name" value="NTE"/>
</dbReference>
<dbReference type="Pfam" id="PF24179">
    <property type="entry name" value="NTE_Ploop"/>
    <property type="match status" value="1"/>
</dbReference>
<dbReference type="EC" id="3.1.1.5" evidence="3"/>
<feature type="domain" description="Cyclic nucleotide-binding" evidence="16">
    <location>
        <begin position="967"/>
        <end position="1028"/>
    </location>
</feature>
<dbReference type="Gene3D" id="3.40.1090.10">
    <property type="entry name" value="Cytosolic phospholipase A2 catalytic domain"/>
    <property type="match status" value="1"/>
</dbReference>
<name>A0A139ACQ1_GONPJ</name>
<dbReference type="InterPro" id="IPR002641">
    <property type="entry name" value="PNPLA_dom"/>
</dbReference>
<dbReference type="Proteomes" id="UP000070544">
    <property type="component" value="Unassembled WGS sequence"/>
</dbReference>
<evidence type="ECO:0000256" key="12">
    <source>
        <dbReference type="ARBA" id="ARBA00032944"/>
    </source>
</evidence>
<evidence type="ECO:0000256" key="14">
    <source>
        <dbReference type="PROSITE-ProRule" id="PRU01161"/>
    </source>
</evidence>
<evidence type="ECO:0000256" key="4">
    <source>
        <dbReference type="ARBA" id="ARBA00018317"/>
    </source>
</evidence>
<keyword evidence="9" id="KW-1133">Transmembrane helix</keyword>
<dbReference type="PANTHER" id="PTHR14226">
    <property type="entry name" value="NEUROPATHY TARGET ESTERASE/SWISS CHEESE D.MELANOGASTER"/>
    <property type="match status" value="1"/>
</dbReference>
<keyword evidence="7 14" id="KW-0378">Hydrolase</keyword>
<sequence length="1609" mass="173515">MHSNTAAGRAPFFKHVNGSMGSSSPLMGSPLNAESMGSLDEMEDPDAELERMFSAGGTSFSGAENLRVPEKASTAQQHQTRAERGGGGGGGGGGGRLHLEPRRHTVDFTRTPRTESPSPPSSPTSVMNAPRPSSPTNPSLLNRSSVRLRFQHVGNGTPRDLDDMVRSALINILGFLPPEAFALISKSVRHQYLKAGDALFGPNSDYPHTAVLIHGTVDISFSIPSQEDKIFPPAERHPSTESKSARKSYGNHTSGLGDLNGKYENGSVPLSELSGHHHKSFDASKPPDHPIFGSSQELNVIASEASPEGTAASARRLTTSSNLLHTLTPGRIGTSLFTIIHELVNPDPSSDSPSSPSSPTCPKSRFTRPPHLVARAASDAFLAVVPAGTFARLAKTYPDAADQVLSVLASRITRVTLPFVRRYLGYSVDLLRIVQAVDVIAPDAAQVTEWWNTMEAKVERARAPTAFPNGNHPEDEVSVPHDQDQEHVEDSEYDDAQEGIVASLFDAPTGASRPNGQVRPSFASDDPPTPRSLFASDGRPPLGPPAVFSLGPPTSSLVSILANATIPLPNPIAVHIRHECMAHLLKVLQLPPDSLPPSAADLVTLHQLTPGATLIPEGRAFEGVCVVLAGEIVAGPQKGDDIFWTASRGAVIGAFSAVALSAAPVQWRAATGVDNAAKSGAPAWFAFLPNSVYLPLADRCGAVLRDRMWKFVEALGEHGGGAVQAVDMATEWRRYPAGATLTTQSAPAELVFKIVSGRIRVTVHDQDVADDEDVVDVNEEIDMGDRLQPPPTPPLAVPETAATRVNERTPLLTARGGIGGDGGTVPQSFEPNGTSSGSNQAGWTTSIPFRFGFPTFTVPTGWTSASYWGSLARSGSGNVSDNEGPNLVLPGAAAATLKLRSAFLLRPGAGKHDPRPSSSIDLIRRISVGSSTFTASPRRPSVVSAIVPRFLPPSDSVSGFRTRATSISELGFGATLGEIPLLIDRGYWSTCVALRDTHVAVLPKSFFTSAPRVFPDVSRAVSEVIAERAVQVEEAARSRGRDGGRSGVETGFSDPEGTVHVIGVVPVERRVPIADFAGKFASALRSEGSLVHTLDERDSVQLTGGAPTEAASEARLQTWLLNREYRGSRVLLVASGEPDSAWTKVCAQQADLVLYVCLGDGSPSLGEFEKELPPATIAVRKLLILLHQKREVRPGSTKEFLARRRWISRHFHIEMDSIPSTPEEPYLDEYAHRTWGPMMMPDFPLQLQLPDFRPAIDDFFAKLPEPIQANIQPLKMLWDINTGGGRDGHGNVSKDRGSDFARLARRLLNKSLGIVLGGGGAKGASHIGVLKALEERGIYPDFVAGTSIGALTGALLAKHGSLEDTTTKLRYFYWRMNSTVRMIMDLTLPTASFLKGKQFNQVLQRMLPKDLYIEDFWIPYFCNAVDITKSRHLYMEHGTAWRAVRAAMSIAALLPPAVDDNGNMLMDGGYFDLLPARAMQKFGASKVLAVDIGGLFDQRPVNRDTWNGLSGWTVLWQNIWGVRDPKFQTMPGLLGIESRIMFLTSKSRALEVKQMENVFYLRPPIDDFGTVDWSHFDRLIDVGANAAREKLQEWAKNKKAASAFGLLTK</sequence>
<dbReference type="InterPro" id="IPR016035">
    <property type="entry name" value="Acyl_Trfase/lysoPLipase"/>
</dbReference>
<feature type="region of interest" description="Disordered" evidence="15">
    <location>
        <begin position="346"/>
        <end position="367"/>
    </location>
</feature>
<feature type="region of interest" description="Disordered" evidence="15">
    <location>
        <begin position="1035"/>
        <end position="1054"/>
    </location>
</feature>
<evidence type="ECO:0000256" key="7">
    <source>
        <dbReference type="ARBA" id="ARBA00022801"/>
    </source>
</evidence>
<dbReference type="SUPFAM" id="SSF52151">
    <property type="entry name" value="FabD/lysophospholipase-like"/>
    <property type="match status" value="1"/>
</dbReference>
<dbReference type="Pfam" id="PF01734">
    <property type="entry name" value="Patatin"/>
    <property type="match status" value="1"/>
</dbReference>
<feature type="short sequence motif" description="GXSXG" evidence="14">
    <location>
        <begin position="1345"/>
        <end position="1349"/>
    </location>
</feature>
<evidence type="ECO:0000256" key="5">
    <source>
        <dbReference type="ARBA" id="ARBA00019324"/>
    </source>
</evidence>
<evidence type="ECO:0000256" key="15">
    <source>
        <dbReference type="SAM" id="MobiDB-lite"/>
    </source>
</evidence>
<dbReference type="OrthoDB" id="421051at2759"/>
<evidence type="ECO:0000256" key="3">
    <source>
        <dbReference type="ARBA" id="ARBA00013274"/>
    </source>
</evidence>
<dbReference type="GO" id="GO:0016042">
    <property type="term" value="P:lipid catabolic process"/>
    <property type="evidence" value="ECO:0007669"/>
    <property type="project" value="UniProtKB-UniRule"/>
</dbReference>
<feature type="region of interest" description="Disordered" evidence="15">
    <location>
        <begin position="57"/>
        <end position="143"/>
    </location>
</feature>
<dbReference type="Gene3D" id="2.60.120.10">
    <property type="entry name" value="Jelly Rolls"/>
    <property type="match status" value="1"/>
</dbReference>
<feature type="compositionally biased region" description="Gly residues" evidence="15">
    <location>
        <begin position="85"/>
        <end position="96"/>
    </location>
</feature>
<feature type="compositionally biased region" description="Polar residues" evidence="15">
    <location>
        <begin position="825"/>
        <end position="840"/>
    </location>
</feature>
<dbReference type="InterPro" id="IPR018490">
    <property type="entry name" value="cNMP-bd_dom_sf"/>
</dbReference>
<keyword evidence="10 14" id="KW-0443">Lipid metabolism</keyword>
<evidence type="ECO:0000256" key="6">
    <source>
        <dbReference type="ARBA" id="ARBA00022692"/>
    </source>
</evidence>
<comment type="subcellular location">
    <subcellularLocation>
        <location evidence="1">Membrane</location>
    </subcellularLocation>
</comment>
<feature type="compositionally biased region" description="Basic and acidic residues" evidence="15">
    <location>
        <begin position="97"/>
        <end position="113"/>
    </location>
</feature>
<feature type="short sequence motif" description="DGA/G" evidence="14">
    <location>
        <begin position="1467"/>
        <end position="1469"/>
    </location>
</feature>
<feature type="region of interest" description="Disordered" evidence="15">
    <location>
        <begin position="229"/>
        <end position="287"/>
    </location>
</feature>
<feature type="region of interest" description="Disordered" evidence="15">
    <location>
        <begin position="464"/>
        <end position="493"/>
    </location>
</feature>
<keyword evidence="6" id="KW-0812">Transmembrane</keyword>
<feature type="active site" description="Nucleophile" evidence="14">
    <location>
        <position position="1347"/>
    </location>
</feature>